<dbReference type="EMBL" id="BQKB01000024">
    <property type="protein sequence ID" value="GJM53037.1"/>
    <property type="molecule type" value="Genomic_DNA"/>
</dbReference>
<gene>
    <name evidence="1" type="ORF">RCZ15_22160</name>
    <name evidence="2" type="ORF">RCZ16_13540</name>
</gene>
<proteinExistence type="predicted"/>
<evidence type="ECO:0008006" key="5">
    <source>
        <dbReference type="Google" id="ProtNLM"/>
    </source>
</evidence>
<accession>A0AAV5B0N0</accession>
<dbReference type="AlphaFoldDB" id="A0AAV5B0N0"/>
<reference evidence="1 4" key="1">
    <citation type="submission" date="2021-11" db="EMBL/GenBank/DDBJ databases">
        <title>Draft genome sequence of Capnocytophaga sp. strain KC07075 isolated from cat oral cavity.</title>
        <authorList>
            <person name="Suzuki M."/>
            <person name="Imaoka K."/>
            <person name="Kimura M."/>
            <person name="Morikawa S."/>
            <person name="Maeda K."/>
        </authorList>
    </citation>
    <scope>NUCLEOTIDE SEQUENCE</scope>
    <source>
        <strain evidence="1">KC07075</strain>
        <strain evidence="2 4">KC07079</strain>
    </source>
</reference>
<keyword evidence="4" id="KW-1185">Reference proteome</keyword>
<dbReference type="Proteomes" id="UP001207736">
    <property type="component" value="Unassembled WGS sequence"/>
</dbReference>
<name>A0AAV5B0N0_9FLAO</name>
<dbReference type="RefSeq" id="WP_264846328.1">
    <property type="nucleotide sequence ID" value="NZ_BPMA01000020.1"/>
</dbReference>
<evidence type="ECO:0000313" key="3">
    <source>
        <dbReference type="Proteomes" id="UP001207736"/>
    </source>
</evidence>
<organism evidence="1 3">
    <name type="scientific">Capnocytophaga catalasegens</name>
    <dbReference type="NCBI Taxonomy" id="1004260"/>
    <lineage>
        <taxon>Bacteria</taxon>
        <taxon>Pseudomonadati</taxon>
        <taxon>Bacteroidota</taxon>
        <taxon>Flavobacteriia</taxon>
        <taxon>Flavobacteriales</taxon>
        <taxon>Flavobacteriaceae</taxon>
        <taxon>Capnocytophaga</taxon>
    </lineage>
</organism>
<dbReference type="EMBL" id="BQKA01000044">
    <property type="protein sequence ID" value="GJM51243.1"/>
    <property type="molecule type" value="Genomic_DNA"/>
</dbReference>
<evidence type="ECO:0000313" key="2">
    <source>
        <dbReference type="EMBL" id="GJM53037.1"/>
    </source>
</evidence>
<comment type="caution">
    <text evidence="1">The sequence shown here is derived from an EMBL/GenBank/DDBJ whole genome shotgun (WGS) entry which is preliminary data.</text>
</comment>
<sequence>MALNKTKLVNDIIKIQKEMLQKEQQDFQDYAQKLATAIDEFVKSGEVTVKKGISLQAGSYTGATTAEGIGTIK</sequence>
<dbReference type="Proteomes" id="UP001208692">
    <property type="component" value="Unassembled WGS sequence"/>
</dbReference>
<protein>
    <recommendedName>
        <fullName evidence="5">DNA-binding protein</fullName>
    </recommendedName>
</protein>
<evidence type="ECO:0000313" key="1">
    <source>
        <dbReference type="EMBL" id="GJM51243.1"/>
    </source>
</evidence>
<evidence type="ECO:0000313" key="4">
    <source>
        <dbReference type="Proteomes" id="UP001208692"/>
    </source>
</evidence>